<dbReference type="EMBL" id="CP007142">
    <property type="protein sequence ID" value="AJQ96053.1"/>
    <property type="molecule type" value="Genomic_DNA"/>
</dbReference>
<dbReference type="Proteomes" id="UP000032266">
    <property type="component" value="Chromosome"/>
</dbReference>
<dbReference type="OrthoDB" id="6401505at2"/>
<sequence>MKSEYSKLAFDKGIDFDNYILEKKGVRLEFEWTNWLEWEIFGSIETLQELSEKYDFQLSLEEDS</sequence>
<dbReference type="AlphaFoldDB" id="A0A0C5VRP2"/>
<reference evidence="1 2" key="1">
    <citation type="submission" date="2014-01" db="EMBL/GenBank/DDBJ databases">
        <title>Full genme sequencing of cellulolytic bacterium Gynuella sunshinyii YC6258T gen. nov., sp. nov.</title>
        <authorList>
            <person name="Khan H."/>
            <person name="Chung E.J."/>
            <person name="Chung Y.R."/>
        </authorList>
    </citation>
    <scope>NUCLEOTIDE SEQUENCE [LARGE SCALE GENOMIC DNA]</scope>
    <source>
        <strain evidence="1 2">YC6258</strain>
    </source>
</reference>
<dbReference type="HOGENOM" id="CLU_2974169_0_0_6"/>
<keyword evidence="2" id="KW-1185">Reference proteome</keyword>
<dbReference type="KEGG" id="gsn:YC6258_04017"/>
<proteinExistence type="predicted"/>
<evidence type="ECO:0000313" key="2">
    <source>
        <dbReference type="Proteomes" id="UP000032266"/>
    </source>
</evidence>
<gene>
    <name evidence="1" type="ORF">YC6258_04017</name>
</gene>
<organism evidence="1 2">
    <name type="scientific">Gynuella sunshinyii YC6258</name>
    <dbReference type="NCBI Taxonomy" id="1445510"/>
    <lineage>
        <taxon>Bacteria</taxon>
        <taxon>Pseudomonadati</taxon>
        <taxon>Pseudomonadota</taxon>
        <taxon>Gammaproteobacteria</taxon>
        <taxon>Oceanospirillales</taxon>
        <taxon>Saccharospirillaceae</taxon>
        <taxon>Gynuella</taxon>
    </lineage>
</organism>
<evidence type="ECO:0000313" key="1">
    <source>
        <dbReference type="EMBL" id="AJQ96053.1"/>
    </source>
</evidence>
<accession>A0A0C5VRP2</accession>
<dbReference type="RefSeq" id="WP_052830395.1">
    <property type="nucleotide sequence ID" value="NZ_CP007142.1"/>
</dbReference>
<name>A0A0C5VRP2_9GAMM</name>
<protein>
    <submittedName>
        <fullName evidence="1">Uncharacterized protein</fullName>
    </submittedName>
</protein>